<dbReference type="InterPro" id="IPR014729">
    <property type="entry name" value="Rossmann-like_a/b/a_fold"/>
</dbReference>
<evidence type="ECO:0000313" key="1">
    <source>
        <dbReference type="EMBL" id="NUB93996.1"/>
    </source>
</evidence>
<dbReference type="Proteomes" id="UP000728647">
    <property type="component" value="Unassembled WGS sequence"/>
</dbReference>
<dbReference type="SUPFAM" id="SSF52402">
    <property type="entry name" value="Adenine nucleotide alpha hydrolases-like"/>
    <property type="match status" value="1"/>
</dbReference>
<comment type="caution">
    <text evidence="1">The sequence shown here is derived from an EMBL/GenBank/DDBJ whole genome shotgun (WGS) entry which is preliminary data.</text>
</comment>
<name>A0A8J8GQH6_9EURY</name>
<sequence length="129" mass="13337">MHYLVGTTSVHTTAAICDYLDERATADDTVTVVAVASADDATARRDAQEALNVAPVRLATVGEVRTELREDDDDPAAGLLEEAATAEADELLITPREVTADAASGVGTTACALLEESSLPVVVVPASEL</sequence>
<dbReference type="EMBL" id="JABURA010000004">
    <property type="protein sequence ID" value="NUB93996.1"/>
    <property type="molecule type" value="Genomic_DNA"/>
</dbReference>
<protein>
    <submittedName>
        <fullName evidence="1">Universal stress protein UspA</fullName>
    </submittedName>
</protein>
<gene>
    <name evidence="1" type="ORF">HT576_23765</name>
</gene>
<evidence type="ECO:0000313" key="2">
    <source>
        <dbReference type="Proteomes" id="UP000728647"/>
    </source>
</evidence>
<proteinExistence type="predicted"/>
<dbReference type="RefSeq" id="WP_174703588.1">
    <property type="nucleotide sequence ID" value="NZ_JABURA010000004.1"/>
</dbReference>
<organism evidence="1 2">
    <name type="scientific">Haloterrigena gelatinilytica</name>
    <dbReference type="NCBI Taxonomy" id="2741724"/>
    <lineage>
        <taxon>Archaea</taxon>
        <taxon>Methanobacteriati</taxon>
        <taxon>Methanobacteriota</taxon>
        <taxon>Stenosarchaea group</taxon>
        <taxon>Halobacteria</taxon>
        <taxon>Halobacteriales</taxon>
        <taxon>Natrialbaceae</taxon>
        <taxon>Haloterrigena</taxon>
    </lineage>
</organism>
<reference evidence="1" key="1">
    <citation type="submission" date="2020-06" db="EMBL/GenBank/DDBJ databases">
        <title>Haloterrigena sp. nov., an extremely halophilic archaeon isolated from a saline sediment.</title>
        <authorList>
            <person name="Liu B.-B."/>
        </authorList>
    </citation>
    <scope>NUCLEOTIDE SEQUENCE</scope>
    <source>
        <strain evidence="1">SYSU A121-1</strain>
    </source>
</reference>
<dbReference type="Gene3D" id="3.40.50.620">
    <property type="entry name" value="HUPs"/>
    <property type="match status" value="1"/>
</dbReference>
<dbReference type="AlphaFoldDB" id="A0A8J8GQH6"/>
<accession>A0A8J8GQH6</accession>